<keyword evidence="6 9" id="KW-0482">Metalloprotease</keyword>
<dbReference type="PANTHER" id="PTHR22726:SF1">
    <property type="entry name" value="METALLOENDOPEPTIDASE OMA1, MITOCHONDRIAL"/>
    <property type="match status" value="1"/>
</dbReference>
<dbReference type="CDD" id="cd07331">
    <property type="entry name" value="M48C_Oma1_like"/>
    <property type="match status" value="1"/>
</dbReference>
<comment type="caution">
    <text evidence="9">The sequence shown here is derived from an EMBL/GenBank/DDBJ whole genome shotgun (WGS) entry which is preliminary data.</text>
</comment>
<keyword evidence="2" id="KW-0645">Protease</keyword>
<dbReference type="Gene3D" id="3.30.2010.10">
    <property type="entry name" value="Metalloproteases ('zincins'), catalytic domain"/>
    <property type="match status" value="1"/>
</dbReference>
<evidence type="ECO:0000256" key="5">
    <source>
        <dbReference type="ARBA" id="ARBA00022833"/>
    </source>
</evidence>
<evidence type="ECO:0000256" key="6">
    <source>
        <dbReference type="ARBA" id="ARBA00023049"/>
    </source>
</evidence>
<evidence type="ECO:0000256" key="7">
    <source>
        <dbReference type="SAM" id="Phobius"/>
    </source>
</evidence>
<feature type="domain" description="Peptidase M48" evidence="8">
    <location>
        <begin position="258"/>
        <end position="422"/>
    </location>
</feature>
<keyword evidence="3" id="KW-0479">Metal-binding</keyword>
<organism evidence="9 10">
    <name type="scientific">Lithospermum erythrorhizon</name>
    <name type="common">Purple gromwell</name>
    <name type="synonym">Lithospermum officinale var. erythrorhizon</name>
    <dbReference type="NCBI Taxonomy" id="34254"/>
    <lineage>
        <taxon>Eukaryota</taxon>
        <taxon>Viridiplantae</taxon>
        <taxon>Streptophyta</taxon>
        <taxon>Embryophyta</taxon>
        <taxon>Tracheophyta</taxon>
        <taxon>Spermatophyta</taxon>
        <taxon>Magnoliopsida</taxon>
        <taxon>eudicotyledons</taxon>
        <taxon>Gunneridae</taxon>
        <taxon>Pentapetalae</taxon>
        <taxon>asterids</taxon>
        <taxon>lamiids</taxon>
        <taxon>Boraginales</taxon>
        <taxon>Boraginaceae</taxon>
        <taxon>Boraginoideae</taxon>
        <taxon>Lithospermeae</taxon>
        <taxon>Lithospermum</taxon>
    </lineage>
</organism>
<dbReference type="EMBL" id="BAABME010002835">
    <property type="protein sequence ID" value="GAA0156329.1"/>
    <property type="molecule type" value="Genomic_DNA"/>
</dbReference>
<dbReference type="AlphaFoldDB" id="A0AAV3PX09"/>
<evidence type="ECO:0000256" key="2">
    <source>
        <dbReference type="ARBA" id="ARBA00022670"/>
    </source>
</evidence>
<name>A0AAV3PX09_LITER</name>
<evidence type="ECO:0000256" key="3">
    <source>
        <dbReference type="ARBA" id="ARBA00022723"/>
    </source>
</evidence>
<dbReference type="Pfam" id="PF01435">
    <property type="entry name" value="Peptidase_M48"/>
    <property type="match status" value="1"/>
</dbReference>
<protein>
    <submittedName>
        <fullName evidence="9">Metalloprotease</fullName>
    </submittedName>
</protein>
<accession>A0AAV3PX09</accession>
<dbReference type="GO" id="GO:0016020">
    <property type="term" value="C:membrane"/>
    <property type="evidence" value="ECO:0007669"/>
    <property type="project" value="TreeGrafter"/>
</dbReference>
<keyword evidence="7" id="KW-0812">Transmembrane</keyword>
<evidence type="ECO:0000313" key="10">
    <source>
        <dbReference type="Proteomes" id="UP001454036"/>
    </source>
</evidence>
<reference evidence="9 10" key="1">
    <citation type="submission" date="2024-01" db="EMBL/GenBank/DDBJ databases">
        <title>The complete chloroplast genome sequence of Lithospermum erythrorhizon: insights into the phylogenetic relationship among Boraginaceae species and the maternal lineages of purple gromwells.</title>
        <authorList>
            <person name="Okada T."/>
            <person name="Watanabe K."/>
        </authorList>
    </citation>
    <scope>NUCLEOTIDE SEQUENCE [LARGE SCALE GENOMIC DNA]</scope>
</reference>
<dbReference type="InterPro" id="IPR051156">
    <property type="entry name" value="Mito/Outer_Membr_Metalloprot"/>
</dbReference>
<dbReference type="Proteomes" id="UP001454036">
    <property type="component" value="Unassembled WGS sequence"/>
</dbReference>
<evidence type="ECO:0000259" key="8">
    <source>
        <dbReference type="Pfam" id="PF01435"/>
    </source>
</evidence>
<dbReference type="PANTHER" id="PTHR22726">
    <property type="entry name" value="METALLOENDOPEPTIDASE OMA1"/>
    <property type="match status" value="1"/>
</dbReference>
<keyword evidence="7" id="KW-0472">Membrane</keyword>
<keyword evidence="10" id="KW-1185">Reference proteome</keyword>
<feature type="transmembrane region" description="Helical" evidence="7">
    <location>
        <begin position="111"/>
        <end position="128"/>
    </location>
</feature>
<comment type="cofactor">
    <cofactor evidence="1">
        <name>Zn(2+)</name>
        <dbReference type="ChEBI" id="CHEBI:29105"/>
    </cofactor>
</comment>
<evidence type="ECO:0000313" key="9">
    <source>
        <dbReference type="EMBL" id="GAA0156329.1"/>
    </source>
</evidence>
<sequence length="446" mass="50308">MGWYKRTKFSFDAFHSSRIIPTKNPIQESIFVKAKIQQYPNSNKGNIFNSNKLVSPFIRRGSSLNNGFLNQNKVSPFVQNGVKRFYYVGKGKIYHFKPRGYKKWLGNPRNVFVVVVVGVGIVVTLYFGNSEIVPYTKRKHFVLLSKSLEMQLGESQFNQTKETYKGKILPAIHPDSVRVRLIAKEIIESLQKGLNKEQVWNDHGYASVENFEWYGTDGDDSLKGSSNERVEGTWSKDDEILDDKWVQQSRKKGREKGEVAATGHLDGLKWEVLVVNEPVMNAFCMPGGKIVVFTGLLEHFKSDAEIATIIGHEVAHAVARHVAEGITKNLWFAIMQLVLSQFVTPDLINTMSSIFLRLPFSRRMEMEADYIGLLLIASAGYDPRVAPSVYEKMDKIAGGDSTLADYLSTHPSGKKRAQMLAQAKVMEEALLIYREILSGKGIEGFL</sequence>
<keyword evidence="7" id="KW-1133">Transmembrane helix</keyword>
<evidence type="ECO:0000256" key="4">
    <source>
        <dbReference type="ARBA" id="ARBA00022801"/>
    </source>
</evidence>
<proteinExistence type="predicted"/>
<dbReference type="InterPro" id="IPR001915">
    <property type="entry name" value="Peptidase_M48"/>
</dbReference>
<dbReference type="GO" id="GO:0004222">
    <property type="term" value="F:metalloendopeptidase activity"/>
    <property type="evidence" value="ECO:0007669"/>
    <property type="project" value="InterPro"/>
</dbReference>
<keyword evidence="4" id="KW-0378">Hydrolase</keyword>
<dbReference type="GO" id="GO:0046872">
    <property type="term" value="F:metal ion binding"/>
    <property type="evidence" value="ECO:0007669"/>
    <property type="project" value="UniProtKB-KW"/>
</dbReference>
<keyword evidence="5" id="KW-0862">Zinc</keyword>
<dbReference type="GO" id="GO:0051603">
    <property type="term" value="P:proteolysis involved in protein catabolic process"/>
    <property type="evidence" value="ECO:0007669"/>
    <property type="project" value="TreeGrafter"/>
</dbReference>
<evidence type="ECO:0000256" key="1">
    <source>
        <dbReference type="ARBA" id="ARBA00001947"/>
    </source>
</evidence>
<gene>
    <name evidence="9" type="ORF">LIER_13847</name>
</gene>